<comment type="caution">
    <text evidence="2">The sequence shown here is derived from an EMBL/GenBank/DDBJ whole genome shotgun (WGS) entry which is preliminary data.</text>
</comment>
<proteinExistence type="predicted"/>
<keyword evidence="1" id="KW-0732">Signal</keyword>
<accession>A0A5C5Z3L9</accession>
<gene>
    <name evidence="2" type="ORF">CA13_34370</name>
</gene>
<evidence type="ECO:0000256" key="1">
    <source>
        <dbReference type="SAM" id="SignalP"/>
    </source>
</evidence>
<dbReference type="EMBL" id="SJPJ01000001">
    <property type="protein sequence ID" value="TWT81982.1"/>
    <property type="molecule type" value="Genomic_DNA"/>
</dbReference>
<name>A0A5C5Z3L9_9BACT</name>
<feature type="signal peptide" evidence="1">
    <location>
        <begin position="1"/>
        <end position="22"/>
    </location>
</feature>
<sequence length="150" mass="16890" precursor="true">MMSRFFLVAVIACSFICSNAEAKGRHYNRHSHHRSSPQSGFSIRIGIGGISGFGYSGHQYSGHQYSGHQYSGHQYSGHQYSGLGYSGHRYQAYTYPVYGYSTVGSVAPYGLGYINDPYQSGSFKVPDLLDDPLFIEQHRHESRFPGRRHR</sequence>
<dbReference type="Proteomes" id="UP000315010">
    <property type="component" value="Unassembled WGS sequence"/>
</dbReference>
<organism evidence="2 3">
    <name type="scientific">Novipirellula herctigrandis</name>
    <dbReference type="NCBI Taxonomy" id="2527986"/>
    <lineage>
        <taxon>Bacteria</taxon>
        <taxon>Pseudomonadati</taxon>
        <taxon>Planctomycetota</taxon>
        <taxon>Planctomycetia</taxon>
        <taxon>Pirellulales</taxon>
        <taxon>Pirellulaceae</taxon>
        <taxon>Novipirellula</taxon>
    </lineage>
</organism>
<dbReference type="AlphaFoldDB" id="A0A5C5Z3L9"/>
<feature type="chain" id="PRO_5022866423" evidence="1">
    <location>
        <begin position="23"/>
        <end position="150"/>
    </location>
</feature>
<reference evidence="2 3" key="1">
    <citation type="submission" date="2019-02" db="EMBL/GenBank/DDBJ databases">
        <title>Deep-cultivation of Planctomycetes and their phenomic and genomic characterization uncovers novel biology.</title>
        <authorList>
            <person name="Wiegand S."/>
            <person name="Jogler M."/>
            <person name="Boedeker C."/>
            <person name="Pinto D."/>
            <person name="Vollmers J."/>
            <person name="Rivas-Marin E."/>
            <person name="Kohn T."/>
            <person name="Peeters S.H."/>
            <person name="Heuer A."/>
            <person name="Rast P."/>
            <person name="Oberbeckmann S."/>
            <person name="Bunk B."/>
            <person name="Jeske O."/>
            <person name="Meyerdierks A."/>
            <person name="Storesund J.E."/>
            <person name="Kallscheuer N."/>
            <person name="Luecker S."/>
            <person name="Lage O.M."/>
            <person name="Pohl T."/>
            <person name="Merkel B.J."/>
            <person name="Hornburger P."/>
            <person name="Mueller R.-W."/>
            <person name="Bruemmer F."/>
            <person name="Labrenz M."/>
            <person name="Spormann A.M."/>
            <person name="Op Den Camp H."/>
            <person name="Overmann J."/>
            <person name="Amann R."/>
            <person name="Jetten M.S.M."/>
            <person name="Mascher T."/>
            <person name="Medema M.H."/>
            <person name="Devos D.P."/>
            <person name="Kaster A.-K."/>
            <person name="Ovreas L."/>
            <person name="Rohde M."/>
            <person name="Galperin M.Y."/>
            <person name="Jogler C."/>
        </authorList>
    </citation>
    <scope>NUCLEOTIDE SEQUENCE [LARGE SCALE GENOMIC DNA]</scope>
    <source>
        <strain evidence="2 3">CA13</strain>
    </source>
</reference>
<evidence type="ECO:0000313" key="2">
    <source>
        <dbReference type="EMBL" id="TWT81982.1"/>
    </source>
</evidence>
<keyword evidence="3" id="KW-1185">Reference proteome</keyword>
<evidence type="ECO:0000313" key="3">
    <source>
        <dbReference type="Proteomes" id="UP000315010"/>
    </source>
</evidence>
<protein>
    <submittedName>
        <fullName evidence="2">Uncharacterized protein</fullName>
    </submittedName>
</protein>